<name>A0A424YIU7_9FIRM</name>
<dbReference type="Proteomes" id="UP000285138">
    <property type="component" value="Unassembled WGS sequence"/>
</dbReference>
<dbReference type="EMBL" id="QZAA01000026">
    <property type="protein sequence ID" value="RQD78319.1"/>
    <property type="molecule type" value="Genomic_DNA"/>
</dbReference>
<keyword evidence="1" id="KW-0812">Transmembrane</keyword>
<keyword evidence="1" id="KW-0472">Membrane</keyword>
<organism evidence="2 3">
    <name type="scientific">Candidatus Syntrophonatronum acetioxidans</name>
    <dbReference type="NCBI Taxonomy" id="1795816"/>
    <lineage>
        <taxon>Bacteria</taxon>
        <taxon>Bacillati</taxon>
        <taxon>Bacillota</taxon>
        <taxon>Clostridia</taxon>
        <taxon>Eubacteriales</taxon>
        <taxon>Syntrophomonadaceae</taxon>
        <taxon>Candidatus Syntrophonatronum</taxon>
    </lineage>
</organism>
<reference evidence="2 3" key="1">
    <citation type="submission" date="2018-08" db="EMBL/GenBank/DDBJ databases">
        <title>The metabolism and importance of syntrophic acetate oxidation coupled to methane or sulfide production in haloalkaline environments.</title>
        <authorList>
            <person name="Timmers P.H.A."/>
            <person name="Vavourakis C.D."/>
            <person name="Sorokin D.Y."/>
            <person name="Sinninghe Damste J.S."/>
            <person name="Muyzer G."/>
            <person name="Stams A.J.M."/>
            <person name="Plugge C.M."/>
        </authorList>
    </citation>
    <scope>NUCLEOTIDE SEQUENCE [LARGE SCALE GENOMIC DNA]</scope>
    <source>
        <strain evidence="2">MSAO_Bac1</strain>
    </source>
</reference>
<evidence type="ECO:0000313" key="3">
    <source>
        <dbReference type="Proteomes" id="UP000285138"/>
    </source>
</evidence>
<proteinExistence type="predicted"/>
<evidence type="ECO:0000313" key="2">
    <source>
        <dbReference type="EMBL" id="RQD78319.1"/>
    </source>
</evidence>
<protein>
    <submittedName>
        <fullName evidence="2">Uncharacterized protein</fullName>
    </submittedName>
</protein>
<comment type="caution">
    <text evidence="2">The sequence shown here is derived from an EMBL/GenBank/DDBJ whole genome shotgun (WGS) entry which is preliminary data.</text>
</comment>
<keyword evidence="1" id="KW-1133">Transmembrane helix</keyword>
<dbReference type="AlphaFoldDB" id="A0A424YIU7"/>
<gene>
    <name evidence="2" type="ORF">D5R97_00570</name>
</gene>
<feature type="transmembrane region" description="Helical" evidence="1">
    <location>
        <begin position="37"/>
        <end position="53"/>
    </location>
</feature>
<feature type="transmembrane region" description="Helical" evidence="1">
    <location>
        <begin position="12"/>
        <end position="31"/>
    </location>
</feature>
<accession>A0A424YIU7</accession>
<sequence>MNSKYEETTRKDVMVTVLALLIYLGLVFASVLWAPSYIAVFVMIAGLMILVNWHNRTFAYRCGECGRGFQVSPWNNLMSLHSPGGGGGWKYLQCPYCLEWSKAKILKIKKGD</sequence>
<evidence type="ECO:0000256" key="1">
    <source>
        <dbReference type="SAM" id="Phobius"/>
    </source>
</evidence>